<dbReference type="PANTHER" id="PTHR19136">
    <property type="entry name" value="MOLYBDENUM COFACTOR GUANYLYLTRANSFERASE"/>
    <property type="match status" value="1"/>
</dbReference>
<dbReference type="Gene3D" id="3.90.550.10">
    <property type="entry name" value="Spore Coat Polysaccharide Biosynthesis Protein SpsA, Chain A"/>
    <property type="match status" value="1"/>
</dbReference>
<keyword evidence="4" id="KW-0547">Nucleotide-binding</keyword>
<dbReference type="EMBL" id="NOJZ02000008">
    <property type="protein sequence ID" value="RDY23737.1"/>
    <property type="molecule type" value="Genomic_DNA"/>
</dbReference>
<gene>
    <name evidence="9" type="ORF">CHF27_006330</name>
</gene>
<reference evidence="9 10" key="1">
    <citation type="journal article" date="2017" name="Genome Announc.">
        <title>Draft Genome Sequence of Romboutsia maritimum sp. nov. Strain CCRI-22766(T), Isolated from Coastal Estuarine Mud.</title>
        <authorList>
            <person name="Maheux A.F."/>
            <person name="Boudreau D.K."/>
            <person name="Berube E."/>
            <person name="Boissinot M."/>
            <person name="Raymond F."/>
            <person name="Brodeur S."/>
            <person name="Corbeil J."/>
            <person name="Brightwell G."/>
            <person name="Broda D."/>
            <person name="Omar R.F."/>
            <person name="Bergeron M.G."/>
        </authorList>
    </citation>
    <scope>NUCLEOTIDE SEQUENCE [LARGE SCALE GENOMIC DNA]</scope>
    <source>
        <strain evidence="9 10">CCRI-22766</strain>
    </source>
</reference>
<keyword evidence="9" id="KW-0548">Nucleotidyltransferase</keyword>
<keyword evidence="10" id="KW-1185">Reference proteome</keyword>
<dbReference type="GO" id="GO:0006777">
    <property type="term" value="P:Mo-molybdopterin cofactor biosynthetic process"/>
    <property type="evidence" value="ECO:0007669"/>
    <property type="project" value="UniProtKB-KW"/>
</dbReference>
<evidence type="ECO:0000256" key="2">
    <source>
        <dbReference type="ARBA" id="ARBA00022679"/>
    </source>
</evidence>
<keyword evidence="3" id="KW-0479">Metal-binding</keyword>
<feature type="domain" description="MobA-like NTP transferase" evidence="8">
    <location>
        <begin position="1"/>
        <end position="133"/>
    </location>
</feature>
<organism evidence="9 10">
    <name type="scientific">Romboutsia maritimum</name>
    <dbReference type="NCBI Taxonomy" id="2020948"/>
    <lineage>
        <taxon>Bacteria</taxon>
        <taxon>Bacillati</taxon>
        <taxon>Bacillota</taxon>
        <taxon>Clostridia</taxon>
        <taxon>Peptostreptococcales</taxon>
        <taxon>Peptostreptococcaceae</taxon>
        <taxon>Romboutsia</taxon>
    </lineage>
</organism>
<dbReference type="GO" id="GO:0005525">
    <property type="term" value="F:GTP binding"/>
    <property type="evidence" value="ECO:0007669"/>
    <property type="project" value="UniProtKB-KW"/>
</dbReference>
<dbReference type="InterPro" id="IPR013482">
    <property type="entry name" value="Molybde_CF_guanTrfase"/>
</dbReference>
<evidence type="ECO:0000313" key="9">
    <source>
        <dbReference type="EMBL" id="RDY23737.1"/>
    </source>
</evidence>
<dbReference type="PANTHER" id="PTHR19136:SF81">
    <property type="entry name" value="MOLYBDENUM COFACTOR GUANYLYLTRANSFERASE"/>
    <property type="match status" value="1"/>
</dbReference>
<evidence type="ECO:0000256" key="7">
    <source>
        <dbReference type="ARBA" id="ARBA00023150"/>
    </source>
</evidence>
<dbReference type="InterPro" id="IPR025877">
    <property type="entry name" value="MobA-like_NTP_Trfase"/>
</dbReference>
<protein>
    <submittedName>
        <fullName evidence="9">Molybdenum cofactor guanylyltransferase</fullName>
    </submittedName>
</protein>
<evidence type="ECO:0000313" key="10">
    <source>
        <dbReference type="Proteomes" id="UP000243494"/>
    </source>
</evidence>
<dbReference type="InterPro" id="IPR029044">
    <property type="entry name" value="Nucleotide-diphossugar_trans"/>
</dbReference>
<keyword evidence="6" id="KW-0342">GTP-binding</keyword>
<keyword evidence="7" id="KW-0501">Molybdenum cofactor biosynthesis</keyword>
<evidence type="ECO:0000259" key="8">
    <source>
        <dbReference type="Pfam" id="PF12804"/>
    </source>
</evidence>
<dbReference type="SUPFAM" id="SSF53448">
    <property type="entry name" value="Nucleotide-diphospho-sugar transferases"/>
    <property type="match status" value="1"/>
</dbReference>
<keyword evidence="2 9" id="KW-0808">Transferase</keyword>
<dbReference type="OrthoDB" id="9788394at2"/>
<evidence type="ECO:0000256" key="1">
    <source>
        <dbReference type="ARBA" id="ARBA00022490"/>
    </source>
</evidence>
<dbReference type="CDD" id="cd02503">
    <property type="entry name" value="MobA"/>
    <property type="match status" value="1"/>
</dbReference>
<keyword evidence="1" id="KW-0963">Cytoplasm</keyword>
<evidence type="ECO:0000256" key="6">
    <source>
        <dbReference type="ARBA" id="ARBA00023134"/>
    </source>
</evidence>
<comment type="caution">
    <text evidence="9">The sequence shown here is derived from an EMBL/GenBank/DDBJ whole genome shotgun (WGS) entry which is preliminary data.</text>
</comment>
<keyword evidence="5" id="KW-0460">Magnesium</keyword>
<evidence type="ECO:0000256" key="3">
    <source>
        <dbReference type="ARBA" id="ARBA00022723"/>
    </source>
</evidence>
<name>A0A371ITC3_9FIRM</name>
<dbReference type="GO" id="GO:0016779">
    <property type="term" value="F:nucleotidyltransferase activity"/>
    <property type="evidence" value="ECO:0007669"/>
    <property type="project" value="UniProtKB-KW"/>
</dbReference>
<evidence type="ECO:0000256" key="5">
    <source>
        <dbReference type="ARBA" id="ARBA00022842"/>
    </source>
</evidence>
<sequence>MGKNKALLKFKESLFIEIAMNAFENFEEIIIIANDKDPYLKYNIKVYSDIIKDIGPIGGIYTALNYSKYDIVVVACDMPYINSEVLNAIGSKMSKESIISITDKQIQPLCSGYKKNILNIVKNCIDVGEYKLLNFIDKIDKEFLYFDNKKKCFDNINTVEDYNQLNL</sequence>
<dbReference type="AlphaFoldDB" id="A0A371ITC3"/>
<dbReference type="GO" id="GO:0046872">
    <property type="term" value="F:metal ion binding"/>
    <property type="evidence" value="ECO:0007669"/>
    <property type="project" value="UniProtKB-KW"/>
</dbReference>
<accession>A0A371ITC3</accession>
<dbReference type="Proteomes" id="UP000243494">
    <property type="component" value="Unassembled WGS sequence"/>
</dbReference>
<dbReference type="Pfam" id="PF12804">
    <property type="entry name" value="NTP_transf_3"/>
    <property type="match status" value="1"/>
</dbReference>
<proteinExistence type="predicted"/>
<evidence type="ECO:0000256" key="4">
    <source>
        <dbReference type="ARBA" id="ARBA00022741"/>
    </source>
</evidence>